<accession>A0A183F5P8</accession>
<feature type="compositionally biased region" description="Acidic residues" evidence="1">
    <location>
        <begin position="18"/>
        <end position="30"/>
    </location>
</feature>
<sequence length="128" mass="13873">MSDVKRSLLDMSPGGKTDDEEEPSEDEVMESNETFGEFCSRQARNVVHFLVEDWCLSALLGIITAVLSVGMDVAIEILQHGVSSALQNSIAVASAAAASGVFRSAFFSGDLMRRIFVAITTVNCRLHF</sequence>
<keyword evidence="2" id="KW-0472">Membrane</keyword>
<evidence type="ECO:0000313" key="5">
    <source>
        <dbReference type="WBParaSite" id="HPBE_0000149001-mRNA-1"/>
    </source>
</evidence>
<organism evidence="4 5">
    <name type="scientific">Heligmosomoides polygyrus</name>
    <name type="common">Parasitic roundworm</name>
    <dbReference type="NCBI Taxonomy" id="6339"/>
    <lineage>
        <taxon>Eukaryota</taxon>
        <taxon>Metazoa</taxon>
        <taxon>Ecdysozoa</taxon>
        <taxon>Nematoda</taxon>
        <taxon>Chromadorea</taxon>
        <taxon>Rhabditida</taxon>
        <taxon>Rhabditina</taxon>
        <taxon>Rhabditomorpha</taxon>
        <taxon>Strongyloidea</taxon>
        <taxon>Heligmosomidae</taxon>
        <taxon>Heligmosomoides</taxon>
    </lineage>
</organism>
<dbReference type="EMBL" id="UZAH01001644">
    <property type="protein sequence ID" value="VDO19873.1"/>
    <property type="molecule type" value="Genomic_DNA"/>
</dbReference>
<reference evidence="3 4" key="1">
    <citation type="submission" date="2018-11" db="EMBL/GenBank/DDBJ databases">
        <authorList>
            <consortium name="Pathogen Informatics"/>
        </authorList>
    </citation>
    <scope>NUCLEOTIDE SEQUENCE [LARGE SCALE GENOMIC DNA]</scope>
</reference>
<keyword evidence="4" id="KW-1185">Reference proteome</keyword>
<gene>
    <name evidence="3" type="ORF">HPBE_LOCUS1491</name>
</gene>
<reference evidence="5" key="2">
    <citation type="submission" date="2019-09" db="UniProtKB">
        <authorList>
            <consortium name="WormBaseParasite"/>
        </authorList>
    </citation>
    <scope>IDENTIFICATION</scope>
</reference>
<protein>
    <submittedName>
        <fullName evidence="5">ABC transmembrane type-1 domain-containing protein</fullName>
    </submittedName>
</protein>
<dbReference type="OrthoDB" id="5841889at2759"/>
<proteinExistence type="predicted"/>
<keyword evidence="2" id="KW-0812">Transmembrane</keyword>
<feature type="transmembrane region" description="Helical" evidence="2">
    <location>
        <begin position="87"/>
        <end position="106"/>
    </location>
</feature>
<evidence type="ECO:0000313" key="3">
    <source>
        <dbReference type="EMBL" id="VDO19873.1"/>
    </source>
</evidence>
<dbReference type="AlphaFoldDB" id="A0A183F5P8"/>
<feature type="transmembrane region" description="Helical" evidence="2">
    <location>
        <begin position="54"/>
        <end position="75"/>
    </location>
</feature>
<evidence type="ECO:0000256" key="2">
    <source>
        <dbReference type="SAM" id="Phobius"/>
    </source>
</evidence>
<name>A0A183F5P8_HELPZ</name>
<evidence type="ECO:0000256" key="1">
    <source>
        <dbReference type="SAM" id="MobiDB-lite"/>
    </source>
</evidence>
<accession>A0A3P7UG92</accession>
<dbReference type="Proteomes" id="UP000050761">
    <property type="component" value="Unassembled WGS sequence"/>
</dbReference>
<evidence type="ECO:0000313" key="4">
    <source>
        <dbReference type="Proteomes" id="UP000050761"/>
    </source>
</evidence>
<keyword evidence="2" id="KW-1133">Transmembrane helix</keyword>
<dbReference type="WBParaSite" id="HPBE_0000149001-mRNA-1">
    <property type="protein sequence ID" value="HPBE_0000149001-mRNA-1"/>
    <property type="gene ID" value="HPBE_0000149001"/>
</dbReference>
<feature type="region of interest" description="Disordered" evidence="1">
    <location>
        <begin position="1"/>
        <end position="31"/>
    </location>
</feature>